<accession>A0AAJ2NTY9</accession>
<dbReference type="RefSeq" id="WP_323468384.1">
    <property type="nucleotide sequence ID" value="NZ_JAWJAY010001545.1"/>
</dbReference>
<dbReference type="AlphaFoldDB" id="A0AAJ2NTY9"/>
<gene>
    <name evidence="1" type="ORF">RYX45_25345</name>
</gene>
<reference evidence="1" key="1">
    <citation type="submission" date="2023-10" db="EMBL/GenBank/DDBJ databases">
        <title>Screening of Alkalihalophilus pseudofirmusBZ-TG-HK211 and Its Alleviation of Salt Stress on Rapeseed Growth.</title>
        <authorList>
            <person name="Zhao B."/>
            <person name="Guo T."/>
        </authorList>
    </citation>
    <scope>NUCLEOTIDE SEQUENCE</scope>
    <source>
        <strain evidence="1">BZ-TG-HK211</strain>
    </source>
</reference>
<evidence type="ECO:0000313" key="2">
    <source>
        <dbReference type="Proteomes" id="UP001285636"/>
    </source>
</evidence>
<organism evidence="1 2">
    <name type="scientific">Alkalihalophilus pseudofirmus</name>
    <name type="common">Bacillus pseudofirmus</name>
    <dbReference type="NCBI Taxonomy" id="79885"/>
    <lineage>
        <taxon>Bacteria</taxon>
        <taxon>Bacillati</taxon>
        <taxon>Bacillota</taxon>
        <taxon>Bacilli</taxon>
        <taxon>Bacillales</taxon>
        <taxon>Bacillaceae</taxon>
        <taxon>Alkalihalophilus</taxon>
    </lineage>
</organism>
<protein>
    <submittedName>
        <fullName evidence="1">Uncharacterized protein</fullName>
    </submittedName>
</protein>
<feature type="non-terminal residue" evidence="1">
    <location>
        <position position="1"/>
    </location>
</feature>
<dbReference type="Proteomes" id="UP001285636">
    <property type="component" value="Unassembled WGS sequence"/>
</dbReference>
<dbReference type="EMBL" id="JAWJAY010001545">
    <property type="protein sequence ID" value="MDV2888490.1"/>
    <property type="molecule type" value="Genomic_DNA"/>
</dbReference>
<proteinExistence type="predicted"/>
<feature type="non-terminal residue" evidence="1">
    <location>
        <position position="78"/>
    </location>
</feature>
<evidence type="ECO:0000313" key="1">
    <source>
        <dbReference type="EMBL" id="MDV2888490.1"/>
    </source>
</evidence>
<comment type="caution">
    <text evidence="1">The sequence shown here is derived from an EMBL/GenBank/DDBJ whole genome shotgun (WGS) entry which is preliminary data.</text>
</comment>
<sequence>IRIMQKSKGTVSGYFDDNKKLAENVVKYDRKVPAIYFTLNPVKPDLLSRAANRIVQRAKHTTADTDIECRRWFPIDFD</sequence>
<name>A0AAJ2NTY9_ALKPS</name>